<protein>
    <recommendedName>
        <fullName evidence="1">Mab-21-like HhH/H2TH-like domain-containing protein</fullName>
    </recommendedName>
</protein>
<organism evidence="2 3">
    <name type="scientific">Myotis brandtii</name>
    <name type="common">Brandt's bat</name>
    <dbReference type="NCBI Taxonomy" id="109478"/>
    <lineage>
        <taxon>Eukaryota</taxon>
        <taxon>Metazoa</taxon>
        <taxon>Chordata</taxon>
        <taxon>Craniata</taxon>
        <taxon>Vertebrata</taxon>
        <taxon>Euteleostomi</taxon>
        <taxon>Mammalia</taxon>
        <taxon>Eutheria</taxon>
        <taxon>Laurasiatheria</taxon>
        <taxon>Chiroptera</taxon>
        <taxon>Yangochiroptera</taxon>
        <taxon>Vespertilionidae</taxon>
        <taxon>Myotis</taxon>
    </lineage>
</organism>
<dbReference type="InterPro" id="IPR024810">
    <property type="entry name" value="MAB21L/cGLR"/>
</dbReference>
<dbReference type="eggNOG" id="ENOG502QV1H">
    <property type="taxonomic scope" value="Eukaryota"/>
</dbReference>
<evidence type="ECO:0000313" key="2">
    <source>
        <dbReference type="EMBL" id="EPQ02395.1"/>
    </source>
</evidence>
<dbReference type="Gene3D" id="1.10.1410.40">
    <property type="match status" value="1"/>
</dbReference>
<reference evidence="2 3" key="1">
    <citation type="journal article" date="2013" name="Nat. Commun.">
        <title>Genome analysis reveals insights into physiology and longevity of the Brandt's bat Myotis brandtii.</title>
        <authorList>
            <person name="Seim I."/>
            <person name="Fang X."/>
            <person name="Xiong Z."/>
            <person name="Lobanov A.V."/>
            <person name="Huang Z."/>
            <person name="Ma S."/>
            <person name="Feng Y."/>
            <person name="Turanov A.A."/>
            <person name="Zhu Y."/>
            <person name="Lenz T.L."/>
            <person name="Gerashchenko M.V."/>
            <person name="Fan D."/>
            <person name="Hee Yim S."/>
            <person name="Yao X."/>
            <person name="Jordan D."/>
            <person name="Xiong Y."/>
            <person name="Ma Y."/>
            <person name="Lyapunov A.N."/>
            <person name="Chen G."/>
            <person name="Kulakova O.I."/>
            <person name="Sun Y."/>
            <person name="Lee S.G."/>
            <person name="Bronson R.T."/>
            <person name="Moskalev A.A."/>
            <person name="Sunyaev S.R."/>
            <person name="Zhang G."/>
            <person name="Krogh A."/>
            <person name="Wang J."/>
            <person name="Gladyshev V.N."/>
        </authorList>
    </citation>
    <scope>NUCLEOTIDE SEQUENCE [LARGE SCALE GENOMIC DNA]</scope>
</reference>
<dbReference type="InterPro" id="IPR046906">
    <property type="entry name" value="Mab-21_HhH/H2TH-like"/>
</dbReference>
<evidence type="ECO:0000259" key="1">
    <source>
        <dbReference type="Pfam" id="PF20266"/>
    </source>
</evidence>
<dbReference type="PANTHER" id="PTHR10656:SF7">
    <property type="entry name" value="PROTEIN MAB-21-LIKE 4"/>
    <property type="match status" value="1"/>
</dbReference>
<dbReference type="SMART" id="SM01265">
    <property type="entry name" value="Mab-21"/>
    <property type="match status" value="1"/>
</dbReference>
<feature type="domain" description="Mab-21-like HhH/H2TH-like" evidence="1">
    <location>
        <begin position="533"/>
        <end position="607"/>
    </location>
</feature>
<gene>
    <name evidence="2" type="ORF">D623_10035095</name>
</gene>
<keyword evidence="3" id="KW-1185">Reference proteome</keyword>
<evidence type="ECO:0000313" key="3">
    <source>
        <dbReference type="Proteomes" id="UP000052978"/>
    </source>
</evidence>
<dbReference type="AlphaFoldDB" id="S7MGF0"/>
<proteinExistence type="predicted"/>
<sequence length="692" mass="76047">MHTASLEGPRVIGRLPPAGWDLLSPEQRGSWAGQGAQHRCWRGWQGGAFQAQEVEPRRLPLEPDSLQLQAQAGGGQQGALDTGLAGARGRIHTWTLMGPKFEVPSFQVGAQVPEGMLRLLWTCSPQLWPEAGCFQDASERDGWEVVAPETGLHTQGALPALSHLSKRGYLVSKQQSSGVVVVGGVMSQRPRGCCHWDKGLGQVQLFNLLHPTSLWNSALRGAGAPPADLLLIWAGASSRLRHSPSRAMSSALAPAMAVQVPLWHHYLQAIRSREASRAQDYQRAENVLLTVLERVHAQDPRFLVDYSRDLEALQFALRSSDSPVDMEVPLRVDAEALLSEEPGASEMGDGPVTCRLGVPREGAGLEQWVTDDVFTASLNSSAKCCGHIVPSKVLHVLKDLLVAAIVHCKHHGLITPGSLKADSLREEELHLSLLVSSGWRTIRFNVVPVVRWKHRVPVLEGAQRAPGFPEGSLKRIISQEVALVPASAQLWRVSMDYLLTRLLSALGSLPGHRLDSLSILDRVNHESWCDSGQSPGLTFDHLKAVLLWASVLFPAPEDWAELQGAVYRLLVVLLCCLATRNLPHFLHPEHNLLQDTSLDLNALYQRVEHFASQPEASLRIHVTHLGRSPPPRIGHGVKALLQLPASDPTYWATAYFDVLLDKFQVFHIQDKDRISAMQSIFRKTKTLGGEDS</sequence>
<accession>S7MGF0</accession>
<dbReference type="EMBL" id="KE161207">
    <property type="protein sequence ID" value="EPQ02395.1"/>
    <property type="molecule type" value="Genomic_DNA"/>
</dbReference>
<dbReference type="PANTHER" id="PTHR10656">
    <property type="entry name" value="CELL FATE DETERMINING PROTEIN MAB21-RELATED"/>
    <property type="match status" value="1"/>
</dbReference>
<name>S7MGF0_MYOBR</name>
<dbReference type="Pfam" id="PF20266">
    <property type="entry name" value="Mab-21_C"/>
    <property type="match status" value="1"/>
</dbReference>
<dbReference type="Proteomes" id="UP000052978">
    <property type="component" value="Unassembled WGS sequence"/>
</dbReference>